<dbReference type="SUPFAM" id="SSF143120">
    <property type="entry name" value="YefM-like"/>
    <property type="match status" value="1"/>
</dbReference>
<dbReference type="InterPro" id="IPR036165">
    <property type="entry name" value="YefM-like_sf"/>
</dbReference>
<dbReference type="Proteomes" id="UP000034307">
    <property type="component" value="Unassembled WGS sequence"/>
</dbReference>
<comment type="function">
    <text evidence="2">Antitoxin component of a type II toxin-antitoxin (TA) system.</text>
</comment>
<name>A0A0G1RKS8_9BACT</name>
<protein>
    <recommendedName>
        <fullName evidence="2">Antitoxin</fullName>
    </recommendedName>
</protein>
<sequence>MNILPTLVSASDLQRDSARILNLAKSGNQPVVVIRNNKPEVAMLNVKKLQKILDRIQELEDESLLSGIRKTEADFKAGKLKSTTDFSEFLDD</sequence>
<dbReference type="EMBL" id="LCNO01000008">
    <property type="protein sequence ID" value="KKU57929.1"/>
    <property type="molecule type" value="Genomic_DNA"/>
</dbReference>
<dbReference type="STRING" id="1618358.UX80_C0008G0042"/>
<accession>A0A0G1RKS8</accession>
<evidence type="ECO:0000313" key="4">
    <source>
        <dbReference type="Proteomes" id="UP000034307"/>
    </source>
</evidence>
<gene>
    <name evidence="3" type="ORF">UX80_C0008G0042</name>
</gene>
<comment type="caution">
    <text evidence="3">The sequence shown here is derived from an EMBL/GenBank/DDBJ whole genome shotgun (WGS) entry which is preliminary data.</text>
</comment>
<evidence type="ECO:0000256" key="1">
    <source>
        <dbReference type="ARBA" id="ARBA00009981"/>
    </source>
</evidence>
<evidence type="ECO:0000313" key="3">
    <source>
        <dbReference type="EMBL" id="KKU57929.1"/>
    </source>
</evidence>
<evidence type="ECO:0000256" key="2">
    <source>
        <dbReference type="RuleBase" id="RU362080"/>
    </source>
</evidence>
<dbReference type="Pfam" id="PF02604">
    <property type="entry name" value="PhdYeFM_antitox"/>
    <property type="match status" value="1"/>
</dbReference>
<organism evidence="3 4">
    <name type="scientific">Candidatus Amesbacteria bacterium GW2011_GWA2_47_11b</name>
    <dbReference type="NCBI Taxonomy" id="1618358"/>
    <lineage>
        <taxon>Bacteria</taxon>
        <taxon>Candidatus Amesiibacteriota</taxon>
    </lineage>
</organism>
<comment type="similarity">
    <text evidence="1 2">Belongs to the phD/YefM antitoxin family.</text>
</comment>
<dbReference type="InterPro" id="IPR006442">
    <property type="entry name" value="Antitoxin_Phd/YefM"/>
</dbReference>
<proteinExistence type="inferred from homology"/>
<dbReference type="AlphaFoldDB" id="A0A0G1RKS8"/>
<reference evidence="3 4" key="1">
    <citation type="journal article" date="2015" name="Nature">
        <title>rRNA introns, odd ribosomes, and small enigmatic genomes across a large radiation of phyla.</title>
        <authorList>
            <person name="Brown C.T."/>
            <person name="Hug L.A."/>
            <person name="Thomas B.C."/>
            <person name="Sharon I."/>
            <person name="Castelle C.J."/>
            <person name="Singh A."/>
            <person name="Wilkins M.J."/>
            <person name="Williams K.H."/>
            <person name="Banfield J.F."/>
        </authorList>
    </citation>
    <scope>NUCLEOTIDE SEQUENCE [LARGE SCALE GENOMIC DNA]</scope>
</reference>